<evidence type="ECO:0000313" key="3">
    <source>
        <dbReference type="EMBL" id="AKU92312.1"/>
    </source>
</evidence>
<dbReference type="GO" id="GO:0006508">
    <property type="term" value="P:proteolysis"/>
    <property type="evidence" value="ECO:0007669"/>
    <property type="project" value="InterPro"/>
</dbReference>
<dbReference type="InterPro" id="IPR011600">
    <property type="entry name" value="Pept_C14_caspase"/>
</dbReference>
<dbReference type="Gene3D" id="2.160.20.80">
    <property type="entry name" value="E3 ubiquitin-protein ligase SopA"/>
    <property type="match status" value="1"/>
</dbReference>
<accession>A0A0K1PFM9</accession>
<feature type="chain" id="PRO_5005465714" evidence="1">
    <location>
        <begin position="22"/>
        <end position="827"/>
    </location>
</feature>
<gene>
    <name evidence="3" type="ORF">AKJ08_2699</name>
</gene>
<dbReference type="InterPro" id="IPR029030">
    <property type="entry name" value="Caspase-like_dom_sf"/>
</dbReference>
<organism evidence="3 4">
    <name type="scientific">Vulgatibacter incomptus</name>
    <dbReference type="NCBI Taxonomy" id="1391653"/>
    <lineage>
        <taxon>Bacteria</taxon>
        <taxon>Pseudomonadati</taxon>
        <taxon>Myxococcota</taxon>
        <taxon>Myxococcia</taxon>
        <taxon>Myxococcales</taxon>
        <taxon>Cystobacterineae</taxon>
        <taxon>Vulgatibacteraceae</taxon>
        <taxon>Vulgatibacter</taxon>
    </lineage>
</organism>
<name>A0A0K1PFM9_9BACT</name>
<dbReference type="RefSeq" id="WP_050726497.1">
    <property type="nucleotide sequence ID" value="NZ_CP012332.1"/>
</dbReference>
<evidence type="ECO:0000313" key="4">
    <source>
        <dbReference type="Proteomes" id="UP000055590"/>
    </source>
</evidence>
<evidence type="ECO:0000256" key="1">
    <source>
        <dbReference type="SAM" id="SignalP"/>
    </source>
</evidence>
<dbReference type="AlphaFoldDB" id="A0A0K1PFM9"/>
<sequence length="827" mass="85578">MKSVLSALLLLNLAIAPTASAEHPQPTRRFSLIVGANDGGAGRVRLRYAGSDADAVARLFVELGGISRGDQVVLLDPDRAALQRGLEEVRKRLARAPAEGSRPELFFYYSGHSDEEGLLLGGERFGYAELRHALDEMPADVRVAILDSCASGALTRRKGGVARPSFLVDASTAVKGHAFLTASSADEAAQESDRLGASFFTHHLVSGLRGAADSTGSGKVTLTEAYRYAFRETLAQTERTTGGAQHPGYEMQLVGSGDLVMTDLRATSAGLVVGDDVEGRIYVRDVAGSLVVEVRKLPAAPLELGLAPGDYTLTLEERGSLYESRIVLTEGRRTRLDRAQLREVQGEATVRRGGDDAPGVDGSAKDYEVIPFSAAVFPEIGSSRRTINHFGLHLIGGRATRLDGTQISLGFNMVDELADGAQVTSGANFAGGGLSGTQVAVGANFSGGRVGGSQVSIGANVADGELSGAQVSVGANHAGGRMEGAQVSVGANFAGGDASGSQISVGTNFAGGNLDGAQIGVGVNGTPGRVDGYQASVGGNYAGGDVVGAQLGVGANFARGDFNGLQAAVGANVVTGSFVGAQLGVGASVIGGDFRGLQTSVGASVVGERMSGLQTGVLGYARSLDGLQLSLVNVAGEVSGSQIGLVNISGGSTDFQLGLVNYADDSDAAIGVVNVSRKGRKDLELFATDVNYVNLAAKLGSRYTYGILTAGVSPGREEPGTRWSFGAGVGTRLDLGWTVDFLDLDLTAHNVHRGWNFDSSTLLNVLRMGAGFRFAERFAVVLGPTLNLNLDFYATDRSKIGLVPGLHHAGKNVDLRFWPGVFAGVQI</sequence>
<dbReference type="Pfam" id="PF00656">
    <property type="entry name" value="Peptidase_C14"/>
    <property type="match status" value="1"/>
</dbReference>
<dbReference type="EMBL" id="CP012332">
    <property type="protein sequence ID" value="AKU92312.1"/>
    <property type="molecule type" value="Genomic_DNA"/>
</dbReference>
<dbReference type="Proteomes" id="UP000055590">
    <property type="component" value="Chromosome"/>
</dbReference>
<dbReference type="SUPFAM" id="SSF52129">
    <property type="entry name" value="Caspase-like"/>
    <property type="match status" value="1"/>
</dbReference>
<proteinExistence type="predicted"/>
<dbReference type="PATRIC" id="fig|1391653.3.peg.2802"/>
<evidence type="ECO:0000259" key="2">
    <source>
        <dbReference type="Pfam" id="PF00656"/>
    </source>
</evidence>
<reference evidence="3 4" key="1">
    <citation type="submission" date="2015-08" db="EMBL/GenBank/DDBJ databases">
        <authorList>
            <person name="Babu N.S."/>
            <person name="Beckwith C.J."/>
            <person name="Beseler K.G."/>
            <person name="Brison A."/>
            <person name="Carone J.V."/>
            <person name="Caskin T.P."/>
            <person name="Diamond M."/>
            <person name="Durham M.E."/>
            <person name="Foxe J.M."/>
            <person name="Go M."/>
            <person name="Henderson B.A."/>
            <person name="Jones I.B."/>
            <person name="McGettigan J.A."/>
            <person name="Micheletti S.J."/>
            <person name="Nasrallah M.E."/>
            <person name="Ortiz D."/>
            <person name="Piller C.R."/>
            <person name="Privatt S.R."/>
            <person name="Schneider S.L."/>
            <person name="Sharp S."/>
            <person name="Smith T.C."/>
            <person name="Stanton J.D."/>
            <person name="Ullery H.E."/>
            <person name="Wilson R.J."/>
            <person name="Serrano M.G."/>
            <person name="Buck G."/>
            <person name="Lee V."/>
            <person name="Wang Y."/>
            <person name="Carvalho R."/>
            <person name="Voegtly L."/>
            <person name="Shi R."/>
            <person name="Duckworth R."/>
            <person name="Johnson A."/>
            <person name="Loviza R."/>
            <person name="Walstead R."/>
            <person name="Shah Z."/>
            <person name="Kiflezghi M."/>
            <person name="Wade K."/>
            <person name="Ball S.L."/>
            <person name="Bradley K.W."/>
            <person name="Asai D.J."/>
            <person name="Bowman C.A."/>
            <person name="Russell D.A."/>
            <person name="Pope W.H."/>
            <person name="Jacobs-Sera D."/>
            <person name="Hendrix R.W."/>
            <person name="Hatfull G.F."/>
        </authorList>
    </citation>
    <scope>NUCLEOTIDE SEQUENCE [LARGE SCALE GENOMIC DNA]</scope>
    <source>
        <strain evidence="3 4">DSM 27710</strain>
    </source>
</reference>
<feature type="signal peptide" evidence="1">
    <location>
        <begin position="1"/>
        <end position="21"/>
    </location>
</feature>
<keyword evidence="4" id="KW-1185">Reference proteome</keyword>
<dbReference type="OrthoDB" id="9804257at2"/>
<feature type="domain" description="Peptidase C14 caspase" evidence="2">
    <location>
        <begin position="28"/>
        <end position="251"/>
    </location>
</feature>
<protein>
    <submittedName>
        <fullName evidence="3">Peptidase C14 caspase catalytic subunit p20</fullName>
    </submittedName>
</protein>
<dbReference type="STRING" id="1391653.AKJ08_2699"/>
<dbReference type="Gene3D" id="3.40.50.1460">
    <property type="match status" value="1"/>
</dbReference>
<keyword evidence="1" id="KW-0732">Signal</keyword>
<dbReference type="KEGG" id="vin:AKJ08_2699"/>
<dbReference type="GO" id="GO:0004197">
    <property type="term" value="F:cysteine-type endopeptidase activity"/>
    <property type="evidence" value="ECO:0007669"/>
    <property type="project" value="InterPro"/>
</dbReference>